<dbReference type="Proteomes" id="UP000095362">
    <property type="component" value="Unassembled WGS sequence"/>
</dbReference>
<keyword evidence="12" id="KW-1185">Reference proteome</keyword>
<evidence type="ECO:0000313" key="14">
    <source>
        <dbReference type="Proteomes" id="UP000285693"/>
    </source>
</evidence>
<evidence type="ECO:0000256" key="3">
    <source>
        <dbReference type="ARBA" id="ARBA00022692"/>
    </source>
</evidence>
<sequence>MKQENKIVGLYPLTKFYLAIVLVVLDIIMPGILSKLVVFVIINIIAALSDVWKSFIRKVRNSVGVLFVILLFIQTFFYPRGEVIFSFWIFNAKLEGILFALKLGITLMGVGGSLIWFFSVTQEKDFVLALEKSGMSAKASYVVLSTLQMVPVLKKKSQTIMNAQKARGVETEGNLLVRAKVFVPTIIPLVLSSIAGTEERALTLEARGFSSGIKPTHLYDIEKTEADKKAVVIITLLGVLGIAGRVALWLI</sequence>
<dbReference type="EMBL" id="CYZK01000001">
    <property type="protein sequence ID" value="CUN39881.1"/>
    <property type="molecule type" value="Genomic_DNA"/>
</dbReference>
<feature type="transmembrane region" description="Helical" evidence="6">
    <location>
        <begin position="230"/>
        <end position="250"/>
    </location>
</feature>
<dbReference type="Proteomes" id="UP000285693">
    <property type="component" value="Unassembled WGS sequence"/>
</dbReference>
<evidence type="ECO:0000256" key="1">
    <source>
        <dbReference type="ARBA" id="ARBA00004141"/>
    </source>
</evidence>
<comment type="subcellular location">
    <subcellularLocation>
        <location evidence="1">Membrane</location>
        <topology evidence="1">Multi-pass membrane protein</topology>
    </subcellularLocation>
</comment>
<reference evidence="7 11" key="1">
    <citation type="submission" date="2015-09" db="EMBL/GenBank/DDBJ databases">
        <authorList>
            <consortium name="Pathogen Informatics"/>
        </authorList>
    </citation>
    <scope>NUCLEOTIDE SEQUENCE [LARGE SCALE GENOMIC DNA]</scope>
    <source>
        <strain evidence="7 11">2789STDY5834866</strain>
    </source>
</reference>
<dbReference type="Pfam" id="PF02361">
    <property type="entry name" value="CbiQ"/>
    <property type="match status" value="1"/>
</dbReference>
<evidence type="ECO:0000313" key="11">
    <source>
        <dbReference type="Proteomes" id="UP000095362"/>
    </source>
</evidence>
<accession>A0A173WK76</accession>
<dbReference type="AlphaFoldDB" id="A0A173WK76"/>
<dbReference type="InterPro" id="IPR003339">
    <property type="entry name" value="ABC/ECF_trnsptr_transmembrane"/>
</dbReference>
<proteinExistence type="predicted"/>
<dbReference type="RefSeq" id="WP_055260338.1">
    <property type="nucleotide sequence ID" value="NZ_CYZK01000001.1"/>
</dbReference>
<name>A0A173WK76_9FIRM</name>
<keyword evidence="5 6" id="KW-0472">Membrane</keyword>
<evidence type="ECO:0000313" key="12">
    <source>
        <dbReference type="Proteomes" id="UP000283360"/>
    </source>
</evidence>
<dbReference type="EMBL" id="QRXJ01000004">
    <property type="protein sequence ID" value="RGT91520.1"/>
    <property type="molecule type" value="Genomic_DNA"/>
</dbReference>
<protein>
    <submittedName>
        <fullName evidence="7">Energy-coupling factor transporter transmembrane protein EcfT</fullName>
    </submittedName>
</protein>
<evidence type="ECO:0000256" key="6">
    <source>
        <dbReference type="SAM" id="Phobius"/>
    </source>
</evidence>
<dbReference type="PANTHER" id="PTHR34857:SF2">
    <property type="entry name" value="SLL0384 PROTEIN"/>
    <property type="match status" value="1"/>
</dbReference>
<organism evidence="7 11">
    <name type="scientific">Coprococcus comes</name>
    <dbReference type="NCBI Taxonomy" id="410072"/>
    <lineage>
        <taxon>Bacteria</taxon>
        <taxon>Bacillati</taxon>
        <taxon>Bacillota</taxon>
        <taxon>Clostridia</taxon>
        <taxon>Lachnospirales</taxon>
        <taxon>Lachnospiraceae</taxon>
        <taxon>Coprococcus</taxon>
    </lineage>
</organism>
<dbReference type="InterPro" id="IPR051611">
    <property type="entry name" value="ECF_transporter_component"/>
</dbReference>
<dbReference type="Proteomes" id="UP000284579">
    <property type="component" value="Unassembled WGS sequence"/>
</dbReference>
<evidence type="ECO:0000313" key="9">
    <source>
        <dbReference type="EMBL" id="RGU42064.1"/>
    </source>
</evidence>
<dbReference type="Proteomes" id="UP000283360">
    <property type="component" value="Unassembled WGS sequence"/>
</dbReference>
<evidence type="ECO:0000313" key="13">
    <source>
        <dbReference type="Proteomes" id="UP000284579"/>
    </source>
</evidence>
<feature type="transmembrane region" description="Helical" evidence="6">
    <location>
        <begin position="59"/>
        <end position="77"/>
    </location>
</feature>
<keyword evidence="3 6" id="KW-0812">Transmembrane</keyword>
<reference evidence="12 13" key="2">
    <citation type="submission" date="2018-08" db="EMBL/GenBank/DDBJ databases">
        <title>A genome reference for cultivated species of the human gut microbiota.</title>
        <authorList>
            <person name="Zou Y."/>
            <person name="Xue W."/>
            <person name="Luo G."/>
        </authorList>
    </citation>
    <scope>NUCLEOTIDE SEQUENCE [LARGE SCALE GENOMIC DNA]</scope>
    <source>
        <strain evidence="9 14">AF16-31</strain>
        <strain evidence="8 12">AF18-12LB</strain>
        <strain evidence="10 13">AM23-3</strain>
    </source>
</reference>
<dbReference type="PANTHER" id="PTHR34857">
    <property type="entry name" value="SLL0384 PROTEIN"/>
    <property type="match status" value="1"/>
</dbReference>
<evidence type="ECO:0000313" key="7">
    <source>
        <dbReference type="EMBL" id="CUN39881.1"/>
    </source>
</evidence>
<feature type="transmembrane region" description="Helical" evidence="6">
    <location>
        <begin position="16"/>
        <end position="47"/>
    </location>
</feature>
<dbReference type="CDD" id="cd16914">
    <property type="entry name" value="EcfT"/>
    <property type="match status" value="1"/>
</dbReference>
<evidence type="ECO:0000256" key="5">
    <source>
        <dbReference type="ARBA" id="ARBA00023136"/>
    </source>
</evidence>
<evidence type="ECO:0000313" key="8">
    <source>
        <dbReference type="EMBL" id="RGT91520.1"/>
    </source>
</evidence>
<dbReference type="EMBL" id="QRHO01000003">
    <property type="protein sequence ID" value="RHF84964.1"/>
    <property type="molecule type" value="Genomic_DNA"/>
</dbReference>
<gene>
    <name evidence="7" type="primary">ecfT_1</name>
    <name evidence="10" type="ORF">DW656_04040</name>
    <name evidence="9" type="ORF">DWW65_15685</name>
    <name evidence="8" type="ORF">DWX03_03665</name>
    <name evidence="7" type="ORF">ERS852481_00060</name>
</gene>
<evidence type="ECO:0000256" key="4">
    <source>
        <dbReference type="ARBA" id="ARBA00022989"/>
    </source>
</evidence>
<keyword evidence="2" id="KW-1003">Cell membrane</keyword>
<dbReference type="EMBL" id="QRXY01000031">
    <property type="protein sequence ID" value="RGU42064.1"/>
    <property type="molecule type" value="Genomic_DNA"/>
</dbReference>
<keyword evidence="4 6" id="KW-1133">Transmembrane helix</keyword>
<evidence type="ECO:0000313" key="10">
    <source>
        <dbReference type="EMBL" id="RHF84964.1"/>
    </source>
</evidence>
<evidence type="ECO:0000256" key="2">
    <source>
        <dbReference type="ARBA" id="ARBA00022475"/>
    </source>
</evidence>
<feature type="transmembrane region" description="Helical" evidence="6">
    <location>
        <begin position="97"/>
        <end position="118"/>
    </location>
</feature>
<dbReference type="GO" id="GO:0005886">
    <property type="term" value="C:plasma membrane"/>
    <property type="evidence" value="ECO:0007669"/>
    <property type="project" value="UniProtKB-ARBA"/>
</dbReference>